<organism evidence="3 4">
    <name type="scientific">Raineyella antarctica</name>
    <dbReference type="NCBI Taxonomy" id="1577474"/>
    <lineage>
        <taxon>Bacteria</taxon>
        <taxon>Bacillati</taxon>
        <taxon>Actinomycetota</taxon>
        <taxon>Actinomycetes</taxon>
        <taxon>Propionibacteriales</taxon>
        <taxon>Propionibacteriaceae</taxon>
        <taxon>Raineyella</taxon>
    </lineage>
</organism>
<dbReference type="STRING" id="1577474.GA0111570_103339"/>
<feature type="domain" description="DUF6603" evidence="2">
    <location>
        <begin position="318"/>
        <end position="895"/>
    </location>
</feature>
<protein>
    <recommendedName>
        <fullName evidence="2">DUF6603 domain-containing protein</fullName>
    </recommendedName>
</protein>
<gene>
    <name evidence="3" type="ORF">GA0111570_103339</name>
</gene>
<dbReference type="RefSeq" id="WP_092608055.1">
    <property type="nucleotide sequence ID" value="NZ_FMYF01000003.1"/>
</dbReference>
<dbReference type="EMBL" id="FMYF01000003">
    <property type="protein sequence ID" value="SDB81764.1"/>
    <property type="molecule type" value="Genomic_DNA"/>
</dbReference>
<evidence type="ECO:0000313" key="3">
    <source>
        <dbReference type="EMBL" id="SDB81764.1"/>
    </source>
</evidence>
<dbReference type="OrthoDB" id="535891at2"/>
<feature type="region of interest" description="Disordered" evidence="1">
    <location>
        <begin position="969"/>
        <end position="994"/>
    </location>
</feature>
<dbReference type="Pfam" id="PF20248">
    <property type="entry name" value="DUF6603"/>
    <property type="match status" value="1"/>
</dbReference>
<accession>A0A1G6GIK1</accession>
<evidence type="ECO:0000259" key="2">
    <source>
        <dbReference type="Pfam" id="PF20248"/>
    </source>
</evidence>
<dbReference type="Proteomes" id="UP000199086">
    <property type="component" value="Unassembled WGS sequence"/>
</dbReference>
<sequence length="1036" mass="110342">MTDIATGFVQAIEAFLTTQLGKQASTTWHDTGPFLGAVVTFDAPERKTTFDKLKADVEAMKPEVKAIADKIKEQTTLIGKLVGDATADVKADDFNFDVAARVAVRLGMVLSAADEAYNIIATELAKDTNGVVDEAVRTKLMGLWSPWAQPFKDMGAGGANLLNKFGKLFGIDDLVGELGKVLTLEHPDAGKPGAWLLTATFTKSGTVTLGALTLDQLSFQAFLQFSDREIANPTDEEKKTLVHRGDKWYLGDVAILGLRIRTIMQPGLTSTPMLKQIMPGSPDPKSQTITAVSLDTGQGFYIGDGRANERAVLPVRFSFPGVELREMAFGLVRNPAREVTAFELTTSIAANIGDVVGLQVVGAGFVVTPDGVVEQQAMFNLPVSLRWPDAVGLRIKAGPVTGGGFIQRVERTYQVNGQPVKRIEFGGVIQLKIIKLGLDAIVIFSPDPFSLVLVIGIHFPVAIDVGFGFTLNGIGGILAINRTVDIAALQAGLKEHIIDRMLFPDDPIKEAPTLLDKVAHVFPIRDGGFVIGPIAELGWGSQAKFVTLKLGIVLALPDPSVVILGSLRIRVAEEKAPITDIKADLFIAITSDYLLMFASMRDSQIAGFSISGDLGLYIQWGGGGAFELSVGGFHPEYEKLTGGKPRLGAMERVTIDLSPGQHDKNGKGTGPVTFVVKAYFAVTAGAVMLGVEGRFAADFGIAGAKAWVVLDMIFIWSPRFAFKVSIEVGAEVDLFGHTFASITLRGALSGTQPWSLSGHIKVDVWFLPTFDKDLGPITWGDDPPALDSKKDALQIALTALEPPDAWRVTLPEHAAQLVTLAAVDVGKDRIAHPLAGIEMVQSQVPLNVKISHIGSSPVAADMVMLGTPSSTAVVAAISELRTAFAPGQYFDLDGEQLLARSGFEDLVGGCRIAAATTPKVGADQRGEVRYHTYIRRHDDPKALDLQDEMRFAAVATHHAAATNVGRATMRTTNPYDTGVRPPEPRATIAEKGTSQVSDALTGTTLLGAMSQSEAAAVVGAVNAAGLSATTRTTLKG</sequence>
<keyword evidence="4" id="KW-1185">Reference proteome</keyword>
<proteinExistence type="predicted"/>
<evidence type="ECO:0000313" key="4">
    <source>
        <dbReference type="Proteomes" id="UP000199086"/>
    </source>
</evidence>
<name>A0A1G6GIK1_9ACTN</name>
<dbReference type="AlphaFoldDB" id="A0A1G6GIK1"/>
<reference evidence="3 4" key="1">
    <citation type="submission" date="2016-06" db="EMBL/GenBank/DDBJ databases">
        <authorList>
            <person name="Olsen C.W."/>
            <person name="Carey S."/>
            <person name="Hinshaw L."/>
            <person name="Karasin A.I."/>
        </authorList>
    </citation>
    <scope>NUCLEOTIDE SEQUENCE [LARGE SCALE GENOMIC DNA]</scope>
    <source>
        <strain evidence="3 4">LZ-22</strain>
    </source>
</reference>
<evidence type="ECO:0000256" key="1">
    <source>
        <dbReference type="SAM" id="MobiDB-lite"/>
    </source>
</evidence>
<dbReference type="InterPro" id="IPR046538">
    <property type="entry name" value="DUF6603"/>
</dbReference>